<dbReference type="Proteomes" id="UP000595362">
    <property type="component" value="Chromosome"/>
</dbReference>
<accession>A0A7T5R4A8</accession>
<evidence type="ECO:0000313" key="1">
    <source>
        <dbReference type="EMBL" id="QQG37244.1"/>
    </source>
</evidence>
<dbReference type="AlphaFoldDB" id="A0A7T5R4A8"/>
<evidence type="ECO:0000313" key="2">
    <source>
        <dbReference type="Proteomes" id="UP000595362"/>
    </source>
</evidence>
<proteinExistence type="predicted"/>
<protein>
    <submittedName>
        <fullName evidence="1">Mitochondrial fission ELM1 family protein</fullName>
    </submittedName>
</protein>
<dbReference type="InterPro" id="IPR009367">
    <property type="entry name" value="Elm1-like"/>
</dbReference>
<name>A0A7T5R4A8_9BACT</name>
<dbReference type="Pfam" id="PF06258">
    <property type="entry name" value="Mito_fiss_Elm1"/>
    <property type="match status" value="1"/>
</dbReference>
<dbReference type="PANTHER" id="PTHR33986:SF15">
    <property type="entry name" value="MITOCHONDRIAL FISSION PROTEIN ELM1"/>
    <property type="match status" value="1"/>
</dbReference>
<reference evidence="1 2" key="1">
    <citation type="submission" date="2020-07" db="EMBL/GenBank/DDBJ databases">
        <title>Huge and variable diversity of episymbiotic CPR bacteria and DPANN archaea in groundwater ecosystems.</title>
        <authorList>
            <person name="He C.Y."/>
            <person name="Keren R."/>
            <person name="Whittaker M."/>
            <person name="Farag I.F."/>
            <person name="Doudna J."/>
            <person name="Cate J.H.D."/>
            <person name="Banfield J.F."/>
        </authorList>
    </citation>
    <scope>NUCLEOTIDE SEQUENCE [LARGE SCALE GENOMIC DNA]</scope>
    <source>
        <strain evidence="1">NC_groundwater_70_Ag_B-0.1um_54_66</strain>
    </source>
</reference>
<organism evidence="1 2">
    <name type="scientific">Micavibrio aeruginosavorus</name>
    <dbReference type="NCBI Taxonomy" id="349221"/>
    <lineage>
        <taxon>Bacteria</taxon>
        <taxon>Pseudomonadati</taxon>
        <taxon>Bdellovibrionota</taxon>
        <taxon>Bdellovibrionia</taxon>
        <taxon>Bdellovibrionales</taxon>
        <taxon>Pseudobdellovibrionaceae</taxon>
        <taxon>Micavibrio</taxon>
    </lineage>
</organism>
<gene>
    <name evidence="1" type="ORF">HYS17_05645</name>
</gene>
<dbReference type="PANTHER" id="PTHR33986">
    <property type="entry name" value="OS02G0535700 PROTEIN"/>
    <property type="match status" value="1"/>
</dbReference>
<sequence>MTSCWIVTEGMAGTENQCLGVAEALGVIPVVKRVGLRQPWKALCPYLGLEQSFTFSGDRLLAPWPDLLISSGRKAIAAARYIHRKSDGKTFIVHIQDPRIHSDIFDIVAVPAHDKMRAANVIVTQATPNRITPQRLTEGRQDFSDLLRGVPGPRVAVLLGGNSKSHKLTPDAMKKLAGQLRELDRLGFGLMITASRRTGEENLSLLRNEMKDSKAFLWDGRGDNPYFGFLGWADYILATADSASMISEAATTGKPVYVIPLAGGSAKFDRFYENLTTCGAIRPFEGQLQPYIYNPLQDAGLIADEIRRKMGNAG</sequence>
<dbReference type="EMBL" id="CP066681">
    <property type="protein sequence ID" value="QQG37244.1"/>
    <property type="molecule type" value="Genomic_DNA"/>
</dbReference>